<organism evidence="10 11">
    <name type="scientific">Leucobacter coleopterorum</name>
    <dbReference type="NCBI Taxonomy" id="2714933"/>
    <lineage>
        <taxon>Bacteria</taxon>
        <taxon>Bacillati</taxon>
        <taxon>Actinomycetota</taxon>
        <taxon>Actinomycetes</taxon>
        <taxon>Micrococcales</taxon>
        <taxon>Microbacteriaceae</taxon>
        <taxon>Leucobacter</taxon>
    </lineage>
</organism>
<gene>
    <name evidence="10" type="ORF">G7066_02395</name>
</gene>
<dbReference type="Gene3D" id="1.10.3720.10">
    <property type="entry name" value="MetI-like"/>
    <property type="match status" value="1"/>
</dbReference>
<dbReference type="RefSeq" id="WP_166328756.1">
    <property type="nucleotide sequence ID" value="NZ_CP049933.1"/>
</dbReference>
<evidence type="ECO:0000256" key="8">
    <source>
        <dbReference type="RuleBase" id="RU363032"/>
    </source>
</evidence>
<dbReference type="PANTHER" id="PTHR30614">
    <property type="entry name" value="MEMBRANE COMPONENT OF AMINO ACID ABC TRANSPORTER"/>
    <property type="match status" value="1"/>
</dbReference>
<dbReference type="EMBL" id="CP049933">
    <property type="protein sequence ID" value="QIM17828.1"/>
    <property type="molecule type" value="Genomic_DNA"/>
</dbReference>
<evidence type="ECO:0000313" key="10">
    <source>
        <dbReference type="EMBL" id="QIM17828.1"/>
    </source>
</evidence>
<dbReference type="InterPro" id="IPR043429">
    <property type="entry name" value="ArtM/GltK/GlnP/TcyL/YhdX-like"/>
</dbReference>
<keyword evidence="7 8" id="KW-0472">Membrane</keyword>
<protein>
    <submittedName>
        <fullName evidence="10">Amino acid ABC transporter permease</fullName>
    </submittedName>
</protein>
<accession>A0ABX6JW70</accession>
<evidence type="ECO:0000256" key="4">
    <source>
        <dbReference type="ARBA" id="ARBA00022692"/>
    </source>
</evidence>
<dbReference type="NCBIfam" id="TIGR01726">
    <property type="entry name" value="HEQRo_perm_3TM"/>
    <property type="match status" value="1"/>
</dbReference>
<dbReference type="Proteomes" id="UP000503441">
    <property type="component" value="Chromosome"/>
</dbReference>
<comment type="similarity">
    <text evidence="8">Belongs to the binding-protein-dependent transport system permease family.</text>
</comment>
<evidence type="ECO:0000256" key="3">
    <source>
        <dbReference type="ARBA" id="ARBA00022475"/>
    </source>
</evidence>
<feature type="domain" description="ABC transmembrane type-1" evidence="9">
    <location>
        <begin position="20"/>
        <end position="221"/>
    </location>
</feature>
<reference evidence="10 11" key="1">
    <citation type="submission" date="2020-03" db="EMBL/GenBank/DDBJ databases">
        <title>Leucobacter sp. nov., isolated from beetles.</title>
        <authorList>
            <person name="Hyun D.-W."/>
            <person name="Bae J.-W."/>
        </authorList>
    </citation>
    <scope>NUCLEOTIDE SEQUENCE [LARGE SCALE GENOMIC DNA]</scope>
    <source>
        <strain evidence="10 11">HDW9A</strain>
    </source>
</reference>
<sequence length="247" mass="27026">MNIIDFGAIGEYTLDLIPYIPITLALSVAATVLGTALGLVMALIKLSRVPVLSQLNALLVSYLRGTPPIVQLLLNVNAVPIAILYINHQFGTKWDAMGLSPFIVAAFTFALTEAAYSSETIRAALLSVDRREIEAAHALGMTPWQTLRRVTIPNAAVVAFPTLVNHFIGMLKQSSLAFVVSVIEITAYAKILGGRDYRFFEAYLATAIVYWALTVVIEQVARVVERKMQKPPLSGRSRALEIEEARV</sequence>
<dbReference type="Pfam" id="PF00528">
    <property type="entry name" value="BPD_transp_1"/>
    <property type="match status" value="1"/>
</dbReference>
<keyword evidence="4 8" id="KW-0812">Transmembrane</keyword>
<evidence type="ECO:0000256" key="2">
    <source>
        <dbReference type="ARBA" id="ARBA00022448"/>
    </source>
</evidence>
<keyword evidence="3" id="KW-1003">Cell membrane</keyword>
<dbReference type="CDD" id="cd06261">
    <property type="entry name" value="TM_PBP2"/>
    <property type="match status" value="1"/>
</dbReference>
<keyword evidence="5" id="KW-0029">Amino-acid transport</keyword>
<dbReference type="InterPro" id="IPR035906">
    <property type="entry name" value="MetI-like_sf"/>
</dbReference>
<evidence type="ECO:0000313" key="11">
    <source>
        <dbReference type="Proteomes" id="UP000503441"/>
    </source>
</evidence>
<evidence type="ECO:0000256" key="1">
    <source>
        <dbReference type="ARBA" id="ARBA00004651"/>
    </source>
</evidence>
<evidence type="ECO:0000259" key="9">
    <source>
        <dbReference type="PROSITE" id="PS50928"/>
    </source>
</evidence>
<feature type="transmembrane region" description="Helical" evidence="8">
    <location>
        <begin position="199"/>
        <end position="221"/>
    </location>
</feature>
<dbReference type="InterPro" id="IPR000515">
    <property type="entry name" value="MetI-like"/>
</dbReference>
<dbReference type="SUPFAM" id="SSF161098">
    <property type="entry name" value="MetI-like"/>
    <property type="match status" value="1"/>
</dbReference>
<feature type="transmembrane region" description="Helical" evidence="8">
    <location>
        <begin position="20"/>
        <end position="44"/>
    </location>
</feature>
<comment type="subcellular location">
    <subcellularLocation>
        <location evidence="1 8">Cell membrane</location>
        <topology evidence="1 8">Multi-pass membrane protein</topology>
    </subcellularLocation>
</comment>
<proteinExistence type="inferred from homology"/>
<dbReference type="PANTHER" id="PTHR30614:SF0">
    <property type="entry name" value="L-CYSTINE TRANSPORT SYSTEM PERMEASE PROTEIN TCYL"/>
    <property type="match status" value="1"/>
</dbReference>
<keyword evidence="2 8" id="KW-0813">Transport</keyword>
<dbReference type="InterPro" id="IPR010065">
    <property type="entry name" value="AA_ABC_transptr_permease_3TM"/>
</dbReference>
<evidence type="ECO:0000256" key="5">
    <source>
        <dbReference type="ARBA" id="ARBA00022970"/>
    </source>
</evidence>
<evidence type="ECO:0000256" key="6">
    <source>
        <dbReference type="ARBA" id="ARBA00022989"/>
    </source>
</evidence>
<evidence type="ECO:0000256" key="7">
    <source>
        <dbReference type="ARBA" id="ARBA00023136"/>
    </source>
</evidence>
<keyword evidence="11" id="KW-1185">Reference proteome</keyword>
<dbReference type="PROSITE" id="PS50928">
    <property type="entry name" value="ABC_TM1"/>
    <property type="match status" value="1"/>
</dbReference>
<keyword evidence="6 8" id="KW-1133">Transmembrane helix</keyword>
<name>A0ABX6JW70_9MICO</name>